<proteinExistence type="predicted"/>
<comment type="caution">
    <text evidence="2">The sequence shown here is derived from an EMBL/GenBank/DDBJ whole genome shotgun (WGS) entry which is preliminary data.</text>
</comment>
<keyword evidence="3" id="KW-1185">Reference proteome</keyword>
<dbReference type="Pfam" id="PF14223">
    <property type="entry name" value="Retrotran_gag_2"/>
    <property type="match status" value="1"/>
</dbReference>
<dbReference type="EMBL" id="BQNB010012570">
    <property type="protein sequence ID" value="GJT05222.1"/>
    <property type="molecule type" value="Genomic_DNA"/>
</dbReference>
<feature type="compositionally biased region" description="Polar residues" evidence="1">
    <location>
        <begin position="1"/>
        <end position="10"/>
    </location>
</feature>
<organism evidence="2 3">
    <name type="scientific">Tanacetum coccineum</name>
    <dbReference type="NCBI Taxonomy" id="301880"/>
    <lineage>
        <taxon>Eukaryota</taxon>
        <taxon>Viridiplantae</taxon>
        <taxon>Streptophyta</taxon>
        <taxon>Embryophyta</taxon>
        <taxon>Tracheophyta</taxon>
        <taxon>Spermatophyta</taxon>
        <taxon>Magnoliopsida</taxon>
        <taxon>eudicotyledons</taxon>
        <taxon>Gunneridae</taxon>
        <taxon>Pentapetalae</taxon>
        <taxon>asterids</taxon>
        <taxon>campanulids</taxon>
        <taxon>Asterales</taxon>
        <taxon>Asteraceae</taxon>
        <taxon>Asteroideae</taxon>
        <taxon>Anthemideae</taxon>
        <taxon>Anthemidinae</taxon>
        <taxon>Tanacetum</taxon>
    </lineage>
</organism>
<evidence type="ECO:0000313" key="2">
    <source>
        <dbReference type="EMBL" id="GJT05222.1"/>
    </source>
</evidence>
<reference evidence="2" key="2">
    <citation type="submission" date="2022-01" db="EMBL/GenBank/DDBJ databases">
        <authorList>
            <person name="Yamashiro T."/>
            <person name="Shiraishi A."/>
            <person name="Satake H."/>
            <person name="Nakayama K."/>
        </authorList>
    </citation>
    <scope>NUCLEOTIDE SEQUENCE</scope>
</reference>
<feature type="region of interest" description="Disordered" evidence="1">
    <location>
        <begin position="1"/>
        <end position="22"/>
    </location>
</feature>
<reference evidence="2" key="1">
    <citation type="journal article" date="2022" name="Int. J. Mol. Sci.">
        <title>Draft Genome of Tanacetum Coccineum: Genomic Comparison of Closely Related Tanacetum-Family Plants.</title>
        <authorList>
            <person name="Yamashiro T."/>
            <person name="Shiraishi A."/>
            <person name="Nakayama K."/>
            <person name="Satake H."/>
        </authorList>
    </citation>
    <scope>NUCLEOTIDE SEQUENCE</scope>
</reference>
<evidence type="ECO:0008006" key="4">
    <source>
        <dbReference type="Google" id="ProtNLM"/>
    </source>
</evidence>
<accession>A0ABQ5ATW9</accession>
<name>A0ABQ5ATW9_9ASTR</name>
<evidence type="ECO:0000256" key="1">
    <source>
        <dbReference type="SAM" id="MobiDB-lite"/>
    </source>
</evidence>
<protein>
    <recommendedName>
        <fullName evidence="4">Gag protein</fullName>
    </recommendedName>
</protein>
<dbReference type="Proteomes" id="UP001151760">
    <property type="component" value="Unassembled WGS sequence"/>
</dbReference>
<sequence length="179" mass="21063">MSASNKQTLADSGANERPPMLEKENYIPWESRPMIRDPDNTLKQIIEPLSKMTEINKKQYIGDMRVMNYLLQAIPNDIYNSADVCKTAQEMWERIKRLMYGSDVTNHVRHSRLMDEFDKFAAKKGELLEFVYERLTTLVNIMDRNNVRLVPVSINTKFLNCLQPEWSKYVTMVRHNRTC</sequence>
<evidence type="ECO:0000313" key="3">
    <source>
        <dbReference type="Proteomes" id="UP001151760"/>
    </source>
</evidence>
<gene>
    <name evidence="2" type="ORF">Tco_0839684</name>
</gene>